<comment type="similarity">
    <text evidence="1 5">Belongs to the iron/ascorbate-dependent oxidoreductase family.</text>
</comment>
<feature type="domain" description="Fe2OG dioxygenase" evidence="6">
    <location>
        <begin position="168"/>
        <end position="279"/>
    </location>
</feature>
<keyword evidence="2 5" id="KW-0479">Metal-binding</keyword>
<evidence type="ECO:0000256" key="4">
    <source>
        <dbReference type="ARBA" id="ARBA00023004"/>
    </source>
</evidence>
<sequence length="320" mass="36438">MEKNEIKRVDYLDFISTDENKRKQFIKDFGDSFSNMGFAIVANHGVSTDLKKDLYDTIETFFALPDETKKQFENEEFAGQRGYISKNKESAKGQSVPDLKEFFHIGQEVEAINEFNYPENIWPENMPEFKEKGLEVFKTLENTGKNLLKAIALYLELPEDYFSDKIKNGNSILRLLHYYPLSEEAIAKHKDSVRAAAHGDINLITLLMGASAEGLQAQTLAGEWIDVMPAPDEIVINVGDMLARLTNNKLRSTIHQVVNPTNLDKLKKPRYSTPFFLHPNPNMDLTCLESCITTEAPKQYEDMTAGEFLTERLVELGLKK</sequence>
<dbReference type="PRINTS" id="PR00682">
    <property type="entry name" value="IPNSYNTHASE"/>
</dbReference>
<dbReference type="Proteomes" id="UP000467305">
    <property type="component" value="Unassembled WGS sequence"/>
</dbReference>
<dbReference type="EMBL" id="WAAU01000014">
    <property type="protein sequence ID" value="KAB1157291.1"/>
    <property type="molecule type" value="Genomic_DNA"/>
</dbReference>
<dbReference type="SUPFAM" id="SSF51197">
    <property type="entry name" value="Clavaminate synthase-like"/>
    <property type="match status" value="1"/>
</dbReference>
<dbReference type="Gene3D" id="2.60.120.330">
    <property type="entry name" value="B-lactam Antibiotic, Isopenicillin N Synthase, Chain"/>
    <property type="match status" value="1"/>
</dbReference>
<dbReference type="PROSITE" id="PS51471">
    <property type="entry name" value="FE2OG_OXY"/>
    <property type="match status" value="1"/>
</dbReference>
<dbReference type="Pfam" id="PF03171">
    <property type="entry name" value="2OG-FeII_Oxy"/>
    <property type="match status" value="1"/>
</dbReference>
<dbReference type="InterPro" id="IPR027443">
    <property type="entry name" value="IPNS-like_sf"/>
</dbReference>
<evidence type="ECO:0000259" key="6">
    <source>
        <dbReference type="PROSITE" id="PS51471"/>
    </source>
</evidence>
<dbReference type="OrthoDB" id="21825at2"/>
<evidence type="ECO:0000256" key="1">
    <source>
        <dbReference type="ARBA" id="ARBA00008056"/>
    </source>
</evidence>
<evidence type="ECO:0000313" key="7">
    <source>
        <dbReference type="EMBL" id="KAB1157291.1"/>
    </source>
</evidence>
<keyword evidence="4 5" id="KW-0408">Iron</keyword>
<keyword evidence="3 5" id="KW-0560">Oxidoreductase</keyword>
<evidence type="ECO:0000313" key="8">
    <source>
        <dbReference type="Proteomes" id="UP000467305"/>
    </source>
</evidence>
<gene>
    <name evidence="7" type="ORF">F7018_10185</name>
</gene>
<dbReference type="GO" id="GO:0016491">
    <property type="term" value="F:oxidoreductase activity"/>
    <property type="evidence" value="ECO:0007669"/>
    <property type="project" value="UniProtKB-KW"/>
</dbReference>
<dbReference type="Pfam" id="PF14226">
    <property type="entry name" value="DIOX_N"/>
    <property type="match status" value="1"/>
</dbReference>
<name>A0A7J5AI58_9FLAO</name>
<dbReference type="GO" id="GO:0046872">
    <property type="term" value="F:metal ion binding"/>
    <property type="evidence" value="ECO:0007669"/>
    <property type="project" value="UniProtKB-KW"/>
</dbReference>
<keyword evidence="8" id="KW-1185">Reference proteome</keyword>
<evidence type="ECO:0000256" key="5">
    <source>
        <dbReference type="RuleBase" id="RU003682"/>
    </source>
</evidence>
<organism evidence="7 8">
    <name type="scientific">Tenacibaculum aiptasiae</name>
    <dbReference type="NCBI Taxonomy" id="426481"/>
    <lineage>
        <taxon>Bacteria</taxon>
        <taxon>Pseudomonadati</taxon>
        <taxon>Bacteroidota</taxon>
        <taxon>Flavobacteriia</taxon>
        <taxon>Flavobacteriales</taxon>
        <taxon>Flavobacteriaceae</taxon>
        <taxon>Tenacibaculum</taxon>
    </lineage>
</organism>
<dbReference type="InterPro" id="IPR026992">
    <property type="entry name" value="DIOX_N"/>
</dbReference>
<evidence type="ECO:0000256" key="2">
    <source>
        <dbReference type="ARBA" id="ARBA00022723"/>
    </source>
</evidence>
<dbReference type="RefSeq" id="WP_150899960.1">
    <property type="nucleotide sequence ID" value="NZ_WAAU01000014.1"/>
</dbReference>
<protein>
    <submittedName>
        <fullName evidence="7">Isopenicillin N synthase family oxygenase</fullName>
    </submittedName>
</protein>
<comment type="caution">
    <text evidence="7">The sequence shown here is derived from an EMBL/GenBank/DDBJ whole genome shotgun (WGS) entry which is preliminary data.</text>
</comment>
<reference evidence="7 8" key="1">
    <citation type="submission" date="2019-09" db="EMBL/GenBank/DDBJ databases">
        <authorList>
            <person name="Cao W.R."/>
        </authorList>
    </citation>
    <scope>NUCLEOTIDE SEQUENCE [LARGE SCALE GENOMIC DNA]</scope>
    <source>
        <strain evidence="8">a4</strain>
    </source>
</reference>
<evidence type="ECO:0000256" key="3">
    <source>
        <dbReference type="ARBA" id="ARBA00023002"/>
    </source>
</evidence>
<dbReference type="InterPro" id="IPR005123">
    <property type="entry name" value="Oxoglu/Fe-dep_dioxygenase_dom"/>
</dbReference>
<accession>A0A7J5AI58</accession>
<dbReference type="InterPro" id="IPR044861">
    <property type="entry name" value="IPNS-like_FE2OG_OXY"/>
</dbReference>
<proteinExistence type="inferred from homology"/>
<dbReference type="PANTHER" id="PTHR10209:SF881">
    <property type="entry name" value="FI07970P-RELATED"/>
    <property type="match status" value="1"/>
</dbReference>
<dbReference type="PANTHER" id="PTHR10209">
    <property type="entry name" value="OXIDOREDUCTASE, 2OG-FE II OXYGENASE FAMILY PROTEIN"/>
    <property type="match status" value="1"/>
</dbReference>
<dbReference type="AlphaFoldDB" id="A0A7J5AI58"/>